<dbReference type="EMBL" id="JBHFFA010000004">
    <property type="protein sequence ID" value="KAL2630740.1"/>
    <property type="molecule type" value="Genomic_DNA"/>
</dbReference>
<dbReference type="InterPro" id="IPR008978">
    <property type="entry name" value="HSP20-like_chaperone"/>
</dbReference>
<dbReference type="Proteomes" id="UP001605036">
    <property type="component" value="Unassembled WGS sequence"/>
</dbReference>
<comment type="similarity">
    <text evidence="2 3">Belongs to the small heat shock protein (HSP20) family.</text>
</comment>
<dbReference type="Gene3D" id="2.60.40.790">
    <property type="match status" value="1"/>
</dbReference>
<dbReference type="AlphaFoldDB" id="A0ABD1YJ90"/>
<feature type="compositionally biased region" description="Low complexity" evidence="4">
    <location>
        <begin position="585"/>
        <end position="606"/>
    </location>
</feature>
<feature type="compositionally biased region" description="Polar residues" evidence="4">
    <location>
        <begin position="358"/>
        <end position="368"/>
    </location>
</feature>
<feature type="compositionally biased region" description="Basic and acidic residues" evidence="4">
    <location>
        <begin position="369"/>
        <end position="382"/>
    </location>
</feature>
<feature type="region of interest" description="Disordered" evidence="4">
    <location>
        <begin position="198"/>
        <end position="232"/>
    </location>
</feature>
<keyword evidence="1" id="KW-0346">Stress response</keyword>
<evidence type="ECO:0000259" key="5">
    <source>
        <dbReference type="PROSITE" id="PS01031"/>
    </source>
</evidence>
<feature type="compositionally biased region" description="Low complexity" evidence="4">
    <location>
        <begin position="255"/>
        <end position="290"/>
    </location>
</feature>
<evidence type="ECO:0000256" key="2">
    <source>
        <dbReference type="PROSITE-ProRule" id="PRU00285"/>
    </source>
</evidence>
<evidence type="ECO:0000313" key="7">
    <source>
        <dbReference type="Proteomes" id="UP001605036"/>
    </source>
</evidence>
<dbReference type="PROSITE" id="PS01031">
    <property type="entry name" value="SHSP"/>
    <property type="match status" value="1"/>
</dbReference>
<feature type="compositionally biased region" description="Basic and acidic residues" evidence="4">
    <location>
        <begin position="454"/>
        <end position="467"/>
    </location>
</feature>
<feature type="compositionally biased region" description="Polar residues" evidence="4">
    <location>
        <begin position="403"/>
        <end position="419"/>
    </location>
</feature>
<dbReference type="InterPro" id="IPR031107">
    <property type="entry name" value="Small_HSP"/>
</dbReference>
<evidence type="ECO:0000256" key="1">
    <source>
        <dbReference type="ARBA" id="ARBA00023016"/>
    </source>
</evidence>
<proteinExistence type="inferred from homology"/>
<feature type="compositionally biased region" description="Polar residues" evidence="4">
    <location>
        <begin position="291"/>
        <end position="310"/>
    </location>
</feature>
<feature type="compositionally biased region" description="Low complexity" evidence="4">
    <location>
        <begin position="198"/>
        <end position="213"/>
    </location>
</feature>
<evidence type="ECO:0000256" key="3">
    <source>
        <dbReference type="RuleBase" id="RU003616"/>
    </source>
</evidence>
<reference evidence="6 7" key="1">
    <citation type="submission" date="2024-09" db="EMBL/GenBank/DDBJ databases">
        <title>Chromosome-scale assembly of Riccia fluitans.</title>
        <authorList>
            <person name="Paukszto L."/>
            <person name="Sawicki J."/>
            <person name="Karawczyk K."/>
            <person name="Piernik-Szablinska J."/>
            <person name="Szczecinska M."/>
            <person name="Mazdziarz M."/>
        </authorList>
    </citation>
    <scope>NUCLEOTIDE SEQUENCE [LARGE SCALE GENOMIC DNA]</scope>
    <source>
        <strain evidence="6">Rf_01</strain>
        <tissue evidence="6">Aerial parts of the thallus</tissue>
    </source>
</reference>
<dbReference type="InterPro" id="IPR002068">
    <property type="entry name" value="A-crystallin/Hsp20_dom"/>
</dbReference>
<feature type="region of interest" description="Disordered" evidence="4">
    <location>
        <begin position="324"/>
        <end position="606"/>
    </location>
</feature>
<feature type="compositionally biased region" description="Low complexity" evidence="4">
    <location>
        <begin position="324"/>
        <end position="335"/>
    </location>
</feature>
<dbReference type="Pfam" id="PF00011">
    <property type="entry name" value="HSP20"/>
    <property type="match status" value="1"/>
</dbReference>
<evidence type="ECO:0000256" key="4">
    <source>
        <dbReference type="SAM" id="MobiDB-lite"/>
    </source>
</evidence>
<gene>
    <name evidence="6" type="ORF">R1flu_015426</name>
</gene>
<dbReference type="SUPFAM" id="SSF49764">
    <property type="entry name" value="HSP20-like chaperones"/>
    <property type="match status" value="1"/>
</dbReference>
<dbReference type="PANTHER" id="PTHR11527">
    <property type="entry name" value="HEAT-SHOCK PROTEIN 20 FAMILY MEMBER"/>
    <property type="match status" value="1"/>
</dbReference>
<feature type="compositionally biased region" description="Polar residues" evidence="4">
    <location>
        <begin position="520"/>
        <end position="542"/>
    </location>
</feature>
<keyword evidence="7" id="KW-1185">Reference proteome</keyword>
<sequence>MNNFNRIVTIYQPTTRLLEASSSGSSAIVLWNEKSAAAASRGRIIVPSRGEISAVSPVWNSVPVETVLHETISPSPVGNVHIILLETTAAHIIKADVPGMRTQDLQVKVEAGPVLQIRGERIETWPLDIEENFSRHRGERWIGGFVRCFKLPETVVIDRISAELDIGVLTVTIPKLRRFPAVHWFIPIRTAVNANGEPEAAPSLEAEPESAALGQVEEDEASEERKMDENTEEAVRTVLEDMIQALEGDQDIKNPARSSKQSRSNSRSPNSSQSFSQSRSSVRASRRPSAATESRSSLDSPETPSSTQVLLESLADALQKRISESFSSVSVSDSDAGVRTGESSRKASQVNERKSLHETNSPNSTSPENDLHVDVVDHDLQGRRARSRTTFVTDQIPNERKNSQNLLENSPPSGSNQEAQSRKGSRQQPAETETTVERRSLKILPGQDPEENETSDKEIRRSSRRPNDSNPSSDQETESEIPRSRKGSRQTDETSLQRKSSREVLGRAPEMSASSDKETQGSSVRQTGNKPESSGGQQNAASSRRLRRAYTEITPDVPKAALPIITSGSNQTPNEELPLDEEVESSSGAQSRSSRTSSLSSPESFR</sequence>
<protein>
    <recommendedName>
        <fullName evidence="5">SHSP domain-containing protein</fullName>
    </recommendedName>
</protein>
<feature type="compositionally biased region" description="Basic and acidic residues" evidence="4">
    <location>
        <begin position="489"/>
        <end position="505"/>
    </location>
</feature>
<accession>A0ABD1YJ90</accession>
<feature type="domain" description="SHSP" evidence="5">
    <location>
        <begin position="73"/>
        <end position="191"/>
    </location>
</feature>
<feature type="region of interest" description="Disordered" evidence="4">
    <location>
        <begin position="246"/>
        <end position="311"/>
    </location>
</feature>
<name>A0ABD1YJ90_9MARC</name>
<evidence type="ECO:0000313" key="6">
    <source>
        <dbReference type="EMBL" id="KAL2630740.1"/>
    </source>
</evidence>
<feature type="compositionally biased region" description="Basic and acidic residues" evidence="4">
    <location>
        <begin position="223"/>
        <end position="232"/>
    </location>
</feature>
<comment type="caution">
    <text evidence="6">The sequence shown here is derived from an EMBL/GenBank/DDBJ whole genome shotgun (WGS) entry which is preliminary data.</text>
</comment>
<organism evidence="6 7">
    <name type="scientific">Riccia fluitans</name>
    <dbReference type="NCBI Taxonomy" id="41844"/>
    <lineage>
        <taxon>Eukaryota</taxon>
        <taxon>Viridiplantae</taxon>
        <taxon>Streptophyta</taxon>
        <taxon>Embryophyta</taxon>
        <taxon>Marchantiophyta</taxon>
        <taxon>Marchantiopsida</taxon>
        <taxon>Marchantiidae</taxon>
        <taxon>Marchantiales</taxon>
        <taxon>Ricciaceae</taxon>
        <taxon>Riccia</taxon>
    </lineage>
</organism>